<evidence type="ECO:0000313" key="1">
    <source>
        <dbReference type="EMBL" id="CRH03803.1"/>
    </source>
</evidence>
<dbReference type="RefSeq" id="XP_028535810.1">
    <property type="nucleotide sequence ID" value="XM_028678689.1"/>
</dbReference>
<reference evidence="1 2" key="1">
    <citation type="submission" date="2015-04" db="EMBL/GenBank/DDBJ databases">
        <authorList>
            <consortium name="Pathogen Informatics"/>
        </authorList>
    </citation>
    <scope>NUCLEOTIDE SEQUENCE [LARGE SCALE GENOMIC DNA]</scope>
    <source>
        <strain evidence="1 2">SGS1</strain>
    </source>
</reference>
<dbReference type="GeneID" id="39738095"/>
<dbReference type="OrthoDB" id="373574at2759"/>
<name>A0A1J1HD03_PLARL</name>
<dbReference type="VEuPathDB" id="PlasmoDB:PRELSG_1316200"/>
<dbReference type="KEGG" id="prel:PRELSG_1316200"/>
<proteinExistence type="predicted"/>
<dbReference type="OMA" id="LKTNAMY"/>
<sequence length="308" mass="36175">MCNKNDIANAVMKYCDEDHGIVFNKHRSRNENKFSTIYDYSISSISTNSNVSNCSHDLKSVTGKSIKSFDSVSQPKCYYRSSLENLHRNKEQKNDKTYTNKTKIDVEIKNNKTSEMSDDTHEIIAPEGKGKFIKFIGENYVYVLLENGTYNCYPIELLKLNRSYLKKNTMYNLSYNYKDMTLSHTRNILKSKNNPSYENENTLNEENRKSDEFLCFPEEMDYLKHYIIKNDIEDANVSEKDYAVHMFVKNRQSNDTEHDKNYLHDPIVPIKKNFTVKTLNNEYKIENTSSYIPIDYMNFDNENCNICC</sequence>
<gene>
    <name evidence="1" type="ORF">PRELSG_1316200</name>
</gene>
<protein>
    <submittedName>
        <fullName evidence="1">Uncharacterized protein</fullName>
    </submittedName>
</protein>
<evidence type="ECO:0000313" key="2">
    <source>
        <dbReference type="Proteomes" id="UP000220158"/>
    </source>
</evidence>
<keyword evidence="2" id="KW-1185">Reference proteome</keyword>
<dbReference type="Proteomes" id="UP000220158">
    <property type="component" value="Chromosome 13"/>
</dbReference>
<organism evidence="1 2">
    <name type="scientific">Plasmodium relictum</name>
    <dbReference type="NCBI Taxonomy" id="85471"/>
    <lineage>
        <taxon>Eukaryota</taxon>
        <taxon>Sar</taxon>
        <taxon>Alveolata</taxon>
        <taxon>Apicomplexa</taxon>
        <taxon>Aconoidasida</taxon>
        <taxon>Haemosporida</taxon>
        <taxon>Plasmodiidae</taxon>
        <taxon>Plasmodium</taxon>
        <taxon>Plasmodium (Haemamoeba)</taxon>
    </lineage>
</organism>
<dbReference type="EMBL" id="LN835308">
    <property type="protein sequence ID" value="CRH03803.1"/>
    <property type="molecule type" value="Genomic_DNA"/>
</dbReference>
<accession>A0A1J1HD03</accession>
<dbReference type="AlphaFoldDB" id="A0A1J1HD03"/>